<comment type="catalytic activity">
    <reaction evidence="5">
        <text>pretRNA = a 3'-half-tRNA molecule with a 5'-OH end + a 5'-half-tRNA molecule with a 2',3'-cyclic phosphate end + an intron with a 2',3'-cyclic phosphate and a 5'-hydroxyl terminus.</text>
        <dbReference type="EC" id="4.6.1.16"/>
    </reaction>
</comment>
<evidence type="ECO:0000256" key="6">
    <source>
        <dbReference type="SAM" id="Coils"/>
    </source>
</evidence>
<evidence type="ECO:0000259" key="7">
    <source>
        <dbReference type="Pfam" id="PF01974"/>
    </source>
</evidence>
<dbReference type="GO" id="GO:0003676">
    <property type="term" value="F:nucleic acid binding"/>
    <property type="evidence" value="ECO:0007669"/>
    <property type="project" value="InterPro"/>
</dbReference>
<protein>
    <recommendedName>
        <fullName evidence="2">tRNA-intron lyase</fullName>
        <ecNumber evidence="2">4.6.1.16</ecNumber>
    </recommendedName>
</protein>
<keyword evidence="10" id="KW-1185">Reference proteome</keyword>
<dbReference type="Proteomes" id="UP001186944">
    <property type="component" value="Unassembled WGS sequence"/>
</dbReference>
<proteinExistence type="inferred from homology"/>
<feature type="domain" description="tRNA intron endonuclease catalytic" evidence="7">
    <location>
        <begin position="194"/>
        <end position="246"/>
    </location>
</feature>
<dbReference type="PANTHER" id="PTHR13070:SF0">
    <property type="entry name" value="TRNA-SPLICING ENDONUCLEASE SUBUNIT SEN34"/>
    <property type="match status" value="1"/>
</dbReference>
<evidence type="ECO:0000259" key="8">
    <source>
        <dbReference type="Pfam" id="PF26577"/>
    </source>
</evidence>
<dbReference type="InterPro" id="IPR011856">
    <property type="entry name" value="tRNA_endonuc-like_dom_sf"/>
</dbReference>
<sequence length="256" mass="29333">MSLSKQNICRIPASRGNGSTKYPSAIGRFCGRIPTNHRLDMHAAVLREDFHIVGCLRGCLPRFPQQNNHLGLPLQLSPEEVTLLLEKDAIKLVKTDNPLPLPSLQEVEEHKNFRKRNYEEQIQLFKEERKKEIARNIPRIIEGKKQKLRKELDAKKQKGEHVEDSEYDADITVNVEDVEIPDIAEKHSLIQLHTRDPSRYHSHFIAICLPHNKEMSMLDVISMGRLGSNVRKTVLLCSVDDDGKLCYTSLQWTGIT</sequence>
<evidence type="ECO:0000313" key="9">
    <source>
        <dbReference type="EMBL" id="KAK3088754.1"/>
    </source>
</evidence>
<comment type="caution">
    <text evidence="9">The sequence shown here is derived from an EMBL/GenBank/DDBJ whole genome shotgun (WGS) entry which is preliminary data.</text>
</comment>
<dbReference type="Pfam" id="PF01974">
    <property type="entry name" value="tRNA_int_endo"/>
    <property type="match status" value="1"/>
</dbReference>
<feature type="domain" description="TSEN34 N-terminal" evidence="8">
    <location>
        <begin position="43"/>
        <end position="94"/>
    </location>
</feature>
<dbReference type="CDD" id="cd22363">
    <property type="entry name" value="tRNA-intron_lyase_C"/>
    <property type="match status" value="1"/>
</dbReference>
<evidence type="ECO:0000313" key="10">
    <source>
        <dbReference type="Proteomes" id="UP001186944"/>
    </source>
</evidence>
<gene>
    <name evidence="9" type="ORF">FSP39_023355</name>
</gene>
<comment type="similarity">
    <text evidence="1">Belongs to the tRNA-intron endonuclease family.</text>
</comment>
<dbReference type="AlphaFoldDB" id="A0AA89BZT7"/>
<keyword evidence="4" id="KW-0456">Lyase</keyword>
<name>A0AA89BZT7_PINIB</name>
<dbReference type="GO" id="GO:0005634">
    <property type="term" value="C:nucleus"/>
    <property type="evidence" value="ECO:0007669"/>
    <property type="project" value="UniProtKB-ARBA"/>
</dbReference>
<dbReference type="InterPro" id="IPR059049">
    <property type="entry name" value="TSEN34_N"/>
</dbReference>
<dbReference type="PANTHER" id="PTHR13070">
    <property type="entry name" value="TRNA-SPLICING ENDONUCLEASE SUBUNIT SEN34-RELATED"/>
    <property type="match status" value="1"/>
</dbReference>
<dbReference type="EC" id="4.6.1.16" evidence="2"/>
<organism evidence="9 10">
    <name type="scientific">Pinctada imbricata</name>
    <name type="common">Atlantic pearl-oyster</name>
    <name type="synonym">Pinctada martensii</name>
    <dbReference type="NCBI Taxonomy" id="66713"/>
    <lineage>
        <taxon>Eukaryota</taxon>
        <taxon>Metazoa</taxon>
        <taxon>Spiralia</taxon>
        <taxon>Lophotrochozoa</taxon>
        <taxon>Mollusca</taxon>
        <taxon>Bivalvia</taxon>
        <taxon>Autobranchia</taxon>
        <taxon>Pteriomorphia</taxon>
        <taxon>Pterioida</taxon>
        <taxon>Pterioidea</taxon>
        <taxon>Pteriidae</taxon>
        <taxon>Pinctada</taxon>
    </lineage>
</organism>
<dbReference type="InterPro" id="IPR036167">
    <property type="entry name" value="tRNA_intron_Endo_cat-like_sf"/>
</dbReference>
<evidence type="ECO:0000256" key="3">
    <source>
        <dbReference type="ARBA" id="ARBA00022694"/>
    </source>
</evidence>
<evidence type="ECO:0000256" key="4">
    <source>
        <dbReference type="ARBA" id="ARBA00023239"/>
    </source>
</evidence>
<evidence type="ECO:0000256" key="5">
    <source>
        <dbReference type="ARBA" id="ARBA00034031"/>
    </source>
</evidence>
<evidence type="ECO:0000256" key="2">
    <source>
        <dbReference type="ARBA" id="ARBA00012573"/>
    </source>
</evidence>
<dbReference type="Gene3D" id="3.40.1350.10">
    <property type="match status" value="1"/>
</dbReference>
<accession>A0AA89BZT7</accession>
<reference evidence="9" key="1">
    <citation type="submission" date="2019-08" db="EMBL/GenBank/DDBJ databases">
        <title>The improved chromosome-level genome for the pearl oyster Pinctada fucata martensii using PacBio sequencing and Hi-C.</title>
        <authorList>
            <person name="Zheng Z."/>
        </authorList>
    </citation>
    <scope>NUCLEOTIDE SEQUENCE</scope>
    <source>
        <strain evidence="9">ZZ-2019</strain>
        <tissue evidence="9">Adductor muscle</tissue>
    </source>
</reference>
<dbReference type="EMBL" id="VSWD01000011">
    <property type="protein sequence ID" value="KAK3088754.1"/>
    <property type="molecule type" value="Genomic_DNA"/>
</dbReference>
<dbReference type="InterPro" id="IPR006677">
    <property type="entry name" value="tRNA_intron_Endonuc_cat-like"/>
</dbReference>
<feature type="coiled-coil region" evidence="6">
    <location>
        <begin position="115"/>
        <end position="165"/>
    </location>
</feature>
<evidence type="ECO:0000256" key="1">
    <source>
        <dbReference type="ARBA" id="ARBA00008078"/>
    </source>
</evidence>
<dbReference type="GO" id="GO:0000213">
    <property type="term" value="F:tRNA-intron lyase activity"/>
    <property type="evidence" value="ECO:0007669"/>
    <property type="project" value="UniProtKB-EC"/>
</dbReference>
<dbReference type="SUPFAM" id="SSF53032">
    <property type="entry name" value="tRNA-intron endonuclease catalytic domain-like"/>
    <property type="match status" value="1"/>
</dbReference>
<dbReference type="GO" id="GO:0000379">
    <property type="term" value="P:tRNA-type intron splice site recognition and cleavage"/>
    <property type="evidence" value="ECO:0007669"/>
    <property type="project" value="TreeGrafter"/>
</dbReference>
<keyword evidence="6" id="KW-0175">Coiled coil</keyword>
<keyword evidence="3" id="KW-0819">tRNA processing</keyword>
<dbReference type="Pfam" id="PF26577">
    <property type="entry name" value="TSEN34_N"/>
    <property type="match status" value="1"/>
</dbReference>